<protein>
    <submittedName>
        <fullName evidence="2">Fimbrillin-like</fullName>
    </submittedName>
</protein>
<evidence type="ECO:0000313" key="2">
    <source>
        <dbReference type="EMBL" id="SHL82372.1"/>
    </source>
</evidence>
<dbReference type="EMBL" id="FRCJ01000001">
    <property type="protein sequence ID" value="SHL82372.1"/>
    <property type="molecule type" value="Genomic_DNA"/>
</dbReference>
<evidence type="ECO:0000256" key="1">
    <source>
        <dbReference type="SAM" id="SignalP"/>
    </source>
</evidence>
<reference evidence="2 3" key="1">
    <citation type="submission" date="2016-11" db="EMBL/GenBank/DDBJ databases">
        <authorList>
            <person name="Jaros S."/>
            <person name="Januszkiewicz K."/>
            <person name="Wedrychowicz H."/>
        </authorList>
    </citation>
    <scope>NUCLEOTIDE SEQUENCE [LARGE SCALE GENOMIC DNA]</scope>
    <source>
        <strain evidence="2 3">BPI-34</strain>
    </source>
</reference>
<sequence length="341" mass="37439">MATATLAMAIALALGSCSGAEVENGVQQQGLMPVLFSAGNMEAVVTRASAAYMPEGCYFACKMFFHAGASDTDSTKFYTDDNKLTVDVNMATAQLQIDNQYGNAAYKGNTFYWQNRKDHVFLALADNNKLKEPQAFTDELIDFDLTRGDKTSMAEQPDPILAYVKTKPAGATPEANRVKLYFKHQFAQVQVNLKNAQDESVNLKDSTFIDNVELLGVSKTGTVPFSIKPNGDVPGTTSKAEGKDYTFSLFDCKTPTAGYLRTYEGIAFGTMQGIQVTWHEADTNIEHKAILKSTINAKLESGKKYIYNIELRRSVIAQVVAEIADWEVDENKYDASGTIVN</sequence>
<dbReference type="Pfam" id="PF13149">
    <property type="entry name" value="Mfa_like_1"/>
    <property type="match status" value="1"/>
</dbReference>
<proteinExistence type="predicted"/>
<name>A0A1M7DSB4_XYLRU</name>
<gene>
    <name evidence="2" type="ORF">SAMN04488494_0831</name>
</gene>
<dbReference type="Gene3D" id="2.60.40.2630">
    <property type="match status" value="1"/>
</dbReference>
<dbReference type="AlphaFoldDB" id="A0A1M7DSB4"/>
<organism evidence="2 3">
    <name type="scientific">Xylanibacter ruminicola</name>
    <name type="common">Prevotella ruminicola</name>
    <dbReference type="NCBI Taxonomy" id="839"/>
    <lineage>
        <taxon>Bacteria</taxon>
        <taxon>Pseudomonadati</taxon>
        <taxon>Bacteroidota</taxon>
        <taxon>Bacteroidia</taxon>
        <taxon>Bacteroidales</taxon>
        <taxon>Prevotellaceae</taxon>
        <taxon>Xylanibacter</taxon>
    </lineage>
</organism>
<feature type="chain" id="PRO_5013020177" evidence="1">
    <location>
        <begin position="20"/>
        <end position="341"/>
    </location>
</feature>
<dbReference type="InterPro" id="IPR025049">
    <property type="entry name" value="Mfa-like_1"/>
</dbReference>
<keyword evidence="1" id="KW-0732">Signal</keyword>
<dbReference type="Proteomes" id="UP000184280">
    <property type="component" value="Unassembled WGS sequence"/>
</dbReference>
<feature type="signal peptide" evidence="1">
    <location>
        <begin position="1"/>
        <end position="19"/>
    </location>
</feature>
<accession>A0A1M7DSB4</accession>
<evidence type="ECO:0000313" key="3">
    <source>
        <dbReference type="Proteomes" id="UP000184280"/>
    </source>
</evidence>
<dbReference type="CDD" id="cd13121">
    <property type="entry name" value="BF2867_like_C"/>
    <property type="match status" value="1"/>
</dbReference>